<name>A0ABP1G1T3_9CHLO</name>
<proteinExistence type="predicted"/>
<sequence>MSVQRLRVLALHGFRTSGEIFAQQMDISRLSEKLKDLIDIVYVDAPHLSSGELPADLPAALVNGRPTYEWWNAQRGESGKVVRYDGFDESLTFIKDYIALHGPFDGLWAFSQGTILASLLLAMQQKGLILQEHPPLKFIVCIGGVIPAPAVTSDLLSAPIPVPSLHIVGDRDYIREYSLKLAELFQKPVIITHRRGHVVPGLDGEQLQTLQSFLQARMQDSTL</sequence>
<organism evidence="2 3">
    <name type="scientific">Coccomyxa viridis</name>
    <dbReference type="NCBI Taxonomy" id="1274662"/>
    <lineage>
        <taxon>Eukaryota</taxon>
        <taxon>Viridiplantae</taxon>
        <taxon>Chlorophyta</taxon>
        <taxon>core chlorophytes</taxon>
        <taxon>Trebouxiophyceae</taxon>
        <taxon>Trebouxiophyceae incertae sedis</taxon>
        <taxon>Coccomyxaceae</taxon>
        <taxon>Coccomyxa</taxon>
    </lineage>
</organism>
<dbReference type="SUPFAM" id="SSF53474">
    <property type="entry name" value="alpha/beta-Hydrolases"/>
    <property type="match status" value="1"/>
</dbReference>
<evidence type="ECO:0000313" key="2">
    <source>
        <dbReference type="EMBL" id="CAL5226171.1"/>
    </source>
</evidence>
<dbReference type="InterPro" id="IPR029058">
    <property type="entry name" value="AB_hydrolase_fold"/>
</dbReference>
<dbReference type="PANTHER" id="PTHR22778:SF51">
    <property type="entry name" value="DIHYDROFOLATE REDUCTASE"/>
    <property type="match status" value="1"/>
</dbReference>
<reference evidence="2 3" key="1">
    <citation type="submission" date="2024-06" db="EMBL/GenBank/DDBJ databases">
        <authorList>
            <person name="Kraege A."/>
            <person name="Thomma B."/>
        </authorList>
    </citation>
    <scope>NUCLEOTIDE SEQUENCE [LARGE SCALE GENOMIC DNA]</scope>
</reference>
<evidence type="ECO:0000259" key="1">
    <source>
        <dbReference type="Pfam" id="PF03959"/>
    </source>
</evidence>
<keyword evidence="3" id="KW-1185">Reference proteome</keyword>
<dbReference type="PANTHER" id="PTHR22778">
    <property type="entry name" value="OVARIAN CANCER GENE-2 PROTEIN-RELATED"/>
    <property type="match status" value="1"/>
</dbReference>
<feature type="domain" description="Serine hydrolase" evidence="1">
    <location>
        <begin position="1"/>
        <end position="203"/>
    </location>
</feature>
<dbReference type="Pfam" id="PF03959">
    <property type="entry name" value="FSH1"/>
    <property type="match status" value="1"/>
</dbReference>
<dbReference type="Proteomes" id="UP001497392">
    <property type="component" value="Unassembled WGS sequence"/>
</dbReference>
<dbReference type="Gene3D" id="3.40.50.1820">
    <property type="entry name" value="alpha/beta hydrolase"/>
    <property type="match status" value="1"/>
</dbReference>
<dbReference type="EMBL" id="CAXHTA020000016">
    <property type="protein sequence ID" value="CAL5226171.1"/>
    <property type="molecule type" value="Genomic_DNA"/>
</dbReference>
<comment type="caution">
    <text evidence="2">The sequence shown here is derived from an EMBL/GenBank/DDBJ whole genome shotgun (WGS) entry which is preliminary data.</text>
</comment>
<protein>
    <submittedName>
        <fullName evidence="2">G8998 protein</fullName>
    </submittedName>
</protein>
<dbReference type="InterPro" id="IPR005645">
    <property type="entry name" value="FSH-like_dom"/>
</dbReference>
<accession>A0ABP1G1T3</accession>
<evidence type="ECO:0000313" key="3">
    <source>
        <dbReference type="Proteomes" id="UP001497392"/>
    </source>
</evidence>
<gene>
    <name evidence="2" type="primary">g8998</name>
    <name evidence="2" type="ORF">VP750_LOCUS8077</name>
</gene>